<organism evidence="4 5">
    <name type="scientific">candidate division GN15 bacterium</name>
    <dbReference type="NCBI Taxonomy" id="2072418"/>
    <lineage>
        <taxon>Bacteria</taxon>
        <taxon>candidate division GN15</taxon>
    </lineage>
</organism>
<dbReference type="AlphaFoldDB" id="A0A855X4S1"/>
<protein>
    <submittedName>
        <fullName evidence="4">N(G),N(G)-dimethylarginine dimethylaminohydrolase</fullName>
    </submittedName>
</protein>
<name>A0A855X4S1_9BACT</name>
<reference evidence="4 5" key="1">
    <citation type="journal article" date="2018" name="ISME J.">
        <title>A methanotrophic archaeon couples anaerobic oxidation of methane to Fe(III) reduction.</title>
        <authorList>
            <person name="Cai C."/>
            <person name="Leu A.O."/>
            <person name="Xie G.J."/>
            <person name="Guo J."/>
            <person name="Feng Y."/>
            <person name="Zhao J.X."/>
            <person name="Tyson G.W."/>
            <person name="Yuan Z."/>
            <person name="Hu S."/>
        </authorList>
    </citation>
    <scope>NUCLEOTIDE SEQUENCE [LARGE SCALE GENOMIC DNA]</scope>
    <source>
        <strain evidence="4">FeB_12</strain>
    </source>
</reference>
<dbReference type="EMBL" id="PQAP01000154">
    <property type="protein sequence ID" value="PWB70123.1"/>
    <property type="molecule type" value="Genomic_DNA"/>
</dbReference>
<dbReference type="GO" id="GO:0016403">
    <property type="term" value="F:dimethylargininase activity"/>
    <property type="evidence" value="ECO:0007669"/>
    <property type="project" value="TreeGrafter"/>
</dbReference>
<evidence type="ECO:0000313" key="4">
    <source>
        <dbReference type="EMBL" id="PWB70123.1"/>
    </source>
</evidence>
<evidence type="ECO:0000256" key="1">
    <source>
        <dbReference type="ARBA" id="ARBA00008532"/>
    </source>
</evidence>
<proteinExistence type="inferred from homology"/>
<dbReference type="PANTHER" id="PTHR12737:SF9">
    <property type="entry name" value="DIMETHYLARGININASE"/>
    <property type="match status" value="1"/>
</dbReference>
<dbReference type="InterPro" id="IPR033199">
    <property type="entry name" value="DDAH-like"/>
</dbReference>
<comment type="similarity">
    <text evidence="1">Belongs to the DDAH family.</text>
</comment>
<feature type="active site" description="Proton donor" evidence="3">
    <location>
        <position position="162"/>
    </location>
</feature>
<accession>A0A855X4S1</accession>
<comment type="caution">
    <text evidence="4">The sequence shown here is derived from an EMBL/GenBank/DDBJ whole genome shotgun (WGS) entry which is preliminary data.</text>
</comment>
<evidence type="ECO:0000256" key="3">
    <source>
        <dbReference type="PIRSR" id="PIRSR633199-1"/>
    </source>
</evidence>
<dbReference type="GO" id="GO:0006525">
    <property type="term" value="P:arginine metabolic process"/>
    <property type="evidence" value="ECO:0007669"/>
    <property type="project" value="TreeGrafter"/>
</dbReference>
<keyword evidence="2 4" id="KW-0378">Hydrolase</keyword>
<gene>
    <name evidence="4" type="ORF">C3F09_09530</name>
</gene>
<dbReference type="GO" id="GO:0016597">
    <property type="term" value="F:amino acid binding"/>
    <property type="evidence" value="ECO:0007669"/>
    <property type="project" value="TreeGrafter"/>
</dbReference>
<evidence type="ECO:0000313" key="5">
    <source>
        <dbReference type="Proteomes" id="UP000250918"/>
    </source>
</evidence>
<dbReference type="GO" id="GO:0000052">
    <property type="term" value="P:citrulline metabolic process"/>
    <property type="evidence" value="ECO:0007669"/>
    <property type="project" value="TreeGrafter"/>
</dbReference>
<dbReference type="SUPFAM" id="SSF55909">
    <property type="entry name" value="Pentein"/>
    <property type="match status" value="1"/>
</dbReference>
<dbReference type="Proteomes" id="UP000250918">
    <property type="component" value="Unassembled WGS sequence"/>
</dbReference>
<dbReference type="PANTHER" id="PTHR12737">
    <property type="entry name" value="DIMETHYLARGININE DIMETHYLAMINOHYDROLASE"/>
    <property type="match status" value="1"/>
</dbReference>
<feature type="active site" description="Nucleophile" evidence="3">
    <location>
        <position position="249"/>
    </location>
</feature>
<dbReference type="Gene3D" id="3.75.10.10">
    <property type="entry name" value="L-arginine/glycine Amidinotransferase, Chain A"/>
    <property type="match status" value="1"/>
</dbReference>
<dbReference type="Pfam" id="PF19420">
    <property type="entry name" value="DDAH_eukar"/>
    <property type="match status" value="1"/>
</dbReference>
<evidence type="ECO:0000256" key="2">
    <source>
        <dbReference type="ARBA" id="ARBA00022801"/>
    </source>
</evidence>
<dbReference type="GO" id="GO:0045429">
    <property type="term" value="P:positive regulation of nitric oxide biosynthetic process"/>
    <property type="evidence" value="ECO:0007669"/>
    <property type="project" value="TreeGrafter"/>
</dbReference>
<sequence>MRFLRAIVREPGPSLVHGITSANLGVPDYDLALRQHRAYVEALTGCGVRVTAMPADNEHPDATFVEDTALLTPRGAIIMRPGAPTRRGETAEVEKVVREHFTAVERVEAPGTADAGDIMMVGDHYYIGLSGRTNLSGADQIISILESHGLSGSTVPLDHMLHLKSGVSYLENHTMAVAGEFRRRREFSSFQLIPVDDDEMYAANSLWINGRVLVAAGFPKTEKAISNAGYDVVALDVSEFRKLDGGLSCLSLRF</sequence>